<reference evidence="1 2" key="1">
    <citation type="submission" date="2016-07" db="EMBL/GenBank/DDBJ databases">
        <title>Pervasive Adenine N6-methylation of Active Genes in Fungi.</title>
        <authorList>
            <consortium name="DOE Joint Genome Institute"/>
            <person name="Mondo S.J."/>
            <person name="Dannebaum R.O."/>
            <person name="Kuo R.C."/>
            <person name="Labutti K."/>
            <person name="Haridas S."/>
            <person name="Kuo A."/>
            <person name="Salamov A."/>
            <person name="Ahrendt S.R."/>
            <person name="Lipzen A."/>
            <person name="Sullivan W."/>
            <person name="Andreopoulos W.B."/>
            <person name="Clum A."/>
            <person name="Lindquist E."/>
            <person name="Daum C."/>
            <person name="Ramamoorthy G.K."/>
            <person name="Gryganskyi A."/>
            <person name="Culley D."/>
            <person name="Magnuson J.K."/>
            <person name="James T.Y."/>
            <person name="O'Malley M.A."/>
            <person name="Stajich J.E."/>
            <person name="Spatafora J.W."/>
            <person name="Visel A."/>
            <person name="Grigoriev I.V."/>
        </authorList>
    </citation>
    <scope>NUCLEOTIDE SEQUENCE [LARGE SCALE GENOMIC DNA]</scope>
    <source>
        <strain evidence="1 2">JEL800</strain>
    </source>
</reference>
<dbReference type="EMBL" id="MCGO01000027">
    <property type="protein sequence ID" value="ORY42890.1"/>
    <property type="molecule type" value="Genomic_DNA"/>
</dbReference>
<dbReference type="AlphaFoldDB" id="A0A1Y2C780"/>
<dbReference type="OrthoDB" id="297643at2759"/>
<gene>
    <name evidence="1" type="ORF">BCR33DRAFT_680336</name>
</gene>
<sequence>MSVSSNGSSSVLDEALSLLLAGNRPLLQTLWSESIKEADILELKDVSWLHNEFNTLIGDLKYAEILMFICFRFLRTEVYDGGAFQLKYGSFKP</sequence>
<comment type="caution">
    <text evidence="1">The sequence shown here is derived from an EMBL/GenBank/DDBJ whole genome shotgun (WGS) entry which is preliminary data.</text>
</comment>
<protein>
    <submittedName>
        <fullName evidence="1">Uncharacterized protein</fullName>
    </submittedName>
</protein>
<keyword evidence="2" id="KW-1185">Reference proteome</keyword>
<evidence type="ECO:0000313" key="1">
    <source>
        <dbReference type="EMBL" id="ORY42890.1"/>
    </source>
</evidence>
<proteinExistence type="predicted"/>
<dbReference type="Proteomes" id="UP000193642">
    <property type="component" value="Unassembled WGS sequence"/>
</dbReference>
<name>A0A1Y2C780_9FUNG</name>
<evidence type="ECO:0000313" key="2">
    <source>
        <dbReference type="Proteomes" id="UP000193642"/>
    </source>
</evidence>
<accession>A0A1Y2C780</accession>
<organism evidence="1 2">
    <name type="scientific">Rhizoclosmatium globosum</name>
    <dbReference type="NCBI Taxonomy" id="329046"/>
    <lineage>
        <taxon>Eukaryota</taxon>
        <taxon>Fungi</taxon>
        <taxon>Fungi incertae sedis</taxon>
        <taxon>Chytridiomycota</taxon>
        <taxon>Chytridiomycota incertae sedis</taxon>
        <taxon>Chytridiomycetes</taxon>
        <taxon>Chytridiales</taxon>
        <taxon>Chytriomycetaceae</taxon>
        <taxon>Rhizoclosmatium</taxon>
    </lineage>
</organism>